<dbReference type="AlphaFoldDB" id="A0A6B0R7R7"/>
<evidence type="ECO:0000256" key="3">
    <source>
        <dbReference type="ARBA" id="ARBA00022807"/>
    </source>
</evidence>
<dbReference type="GO" id="GO:0071108">
    <property type="term" value="P:protein K48-linked deubiquitination"/>
    <property type="evidence" value="ECO:0007669"/>
    <property type="project" value="TreeGrafter"/>
</dbReference>
<dbReference type="EMBL" id="VBQZ03000031">
    <property type="protein sequence ID" value="MXQ86238.1"/>
    <property type="molecule type" value="Genomic_DNA"/>
</dbReference>
<comment type="catalytic activity">
    <reaction evidence="1 4">
        <text>Thiol-dependent hydrolysis of ester, thioester, amide, peptide and isopeptide bonds formed by the C-terminal Gly of ubiquitin (a 76-residue protein attached to proteins as an intracellular targeting signal).</text>
        <dbReference type="EC" id="3.4.19.12"/>
    </reaction>
</comment>
<dbReference type="EC" id="3.4.19.12" evidence="4"/>
<comment type="similarity">
    <text evidence="2 4">Belongs to the MINDY deubiquitinase family. FAM63 subfamily.</text>
</comment>
<reference evidence="7" key="1">
    <citation type="submission" date="2019-10" db="EMBL/GenBank/DDBJ databases">
        <title>The sequence and de novo assembly of the wild yak genome.</title>
        <authorList>
            <person name="Liu Y."/>
        </authorList>
    </citation>
    <scope>NUCLEOTIDE SEQUENCE [LARGE SCALE GENOMIC DNA]</scope>
    <source>
        <strain evidence="7">WY2019</strain>
    </source>
</reference>
<organism evidence="7 8">
    <name type="scientific">Bos mutus</name>
    <name type="common">wild yak</name>
    <dbReference type="NCBI Taxonomy" id="72004"/>
    <lineage>
        <taxon>Eukaryota</taxon>
        <taxon>Metazoa</taxon>
        <taxon>Chordata</taxon>
        <taxon>Craniata</taxon>
        <taxon>Vertebrata</taxon>
        <taxon>Euteleostomi</taxon>
        <taxon>Mammalia</taxon>
        <taxon>Eutheria</taxon>
        <taxon>Laurasiatheria</taxon>
        <taxon>Artiodactyla</taxon>
        <taxon>Ruminantia</taxon>
        <taxon>Pecora</taxon>
        <taxon>Bovidae</taxon>
        <taxon>Bovinae</taxon>
        <taxon>Bos</taxon>
    </lineage>
</organism>
<name>A0A6B0R7R7_9CETA</name>
<sequence>MESGPESLQPLEHGVAAGPAPGTGSPQEGQQQTRLAAGDGPGVWAAESSGGKGQGAAAGGRSLSDSASPAGSPQVLVPCSSLPSLDLKESDLESPAAQKEPVRGQHKVLAASKERFPGQSVYHIKWIQWKEENTPIITQNENGPCPLLAILNVLLLAWKVKLPPMMEIITAEQLMEYLGDYMLDTKPKEISEIQRLNYEQNMSDAMAVLHKLQTGLDVNVKFTGVRVFEYTPECIVFDLLDIPLYHGWLVDPQIDDIVKAVGNCSYNQLVEKIISCKQSENSELVSEGFVAEQFLNNTATQLTYHGLCELTSTVQEGELCVFFRNNHFSTMTKYKGLLYLLVTDQGFLTEEKVVWESLHNVDGDGNFCDSEFHLRPPSDPETVYRGQQDQIDQDYLMALSLQQEQQSQEINWEQIPEGISDLELAKKLQEEEDRRASQYYQEQEQAAAAAASASASTQAPVY</sequence>
<evidence type="ECO:0000256" key="1">
    <source>
        <dbReference type="ARBA" id="ARBA00000707"/>
    </source>
</evidence>
<keyword evidence="8" id="KW-1185">Reference proteome</keyword>
<keyword evidence="3 4" id="KW-0788">Thiol protease</keyword>
<comment type="function">
    <text evidence="4">Hydrolase that can specifically remove 'Lys-48'-linked conjugated ubiquitin from proteins. Has exodeubiquitinase activity and has a preference for long polyubiquitin chains. May play a regulatory role at the level of protein turnover.</text>
</comment>
<feature type="compositionally biased region" description="Polar residues" evidence="5">
    <location>
        <begin position="24"/>
        <end position="34"/>
    </location>
</feature>
<evidence type="ECO:0000256" key="4">
    <source>
        <dbReference type="RuleBase" id="RU367139"/>
    </source>
</evidence>
<feature type="domain" description="MINDY deubiquitinase" evidence="6">
    <location>
        <begin position="121"/>
        <end position="372"/>
    </location>
</feature>
<dbReference type="GO" id="GO:0071944">
    <property type="term" value="C:cell periphery"/>
    <property type="evidence" value="ECO:0007669"/>
    <property type="project" value="TreeGrafter"/>
</dbReference>
<evidence type="ECO:0000256" key="2">
    <source>
        <dbReference type="ARBA" id="ARBA00006616"/>
    </source>
</evidence>
<comment type="caution">
    <text evidence="7">The sequence shown here is derived from an EMBL/GenBank/DDBJ whole genome shotgun (WGS) entry which is preliminary data.</text>
</comment>
<dbReference type="GO" id="GO:0016807">
    <property type="term" value="F:cysteine-type carboxypeptidase activity"/>
    <property type="evidence" value="ECO:0007669"/>
    <property type="project" value="TreeGrafter"/>
</dbReference>
<dbReference type="GO" id="GO:0006508">
    <property type="term" value="P:proteolysis"/>
    <property type="evidence" value="ECO:0007669"/>
    <property type="project" value="UniProtKB-KW"/>
</dbReference>
<dbReference type="GO" id="GO:1990380">
    <property type="term" value="F:K48-linked deubiquitinase activity"/>
    <property type="evidence" value="ECO:0007669"/>
    <property type="project" value="UniProtKB-UniRule"/>
</dbReference>
<dbReference type="GO" id="GO:0004843">
    <property type="term" value="F:cysteine-type deubiquitinase activity"/>
    <property type="evidence" value="ECO:0007669"/>
    <property type="project" value="UniProtKB-UniRule"/>
</dbReference>
<dbReference type="GO" id="GO:0140934">
    <property type="term" value="F:histone deubiquitinase activity"/>
    <property type="evidence" value="ECO:0007669"/>
    <property type="project" value="UniProtKB-UniRule"/>
</dbReference>
<keyword evidence="4" id="KW-0645">Protease</keyword>
<proteinExistence type="inferred from homology"/>
<dbReference type="InterPro" id="IPR007518">
    <property type="entry name" value="MINDY"/>
</dbReference>
<evidence type="ECO:0000259" key="6">
    <source>
        <dbReference type="Pfam" id="PF04424"/>
    </source>
</evidence>
<dbReference type="PANTHER" id="PTHR18063:SF8">
    <property type="entry name" value="UBIQUITIN CARBOXYL-TERMINAL HYDROLASE MINDY-2"/>
    <property type="match status" value="1"/>
</dbReference>
<dbReference type="PANTHER" id="PTHR18063">
    <property type="entry name" value="NF-E2 INDUCIBLE PROTEIN"/>
    <property type="match status" value="1"/>
</dbReference>
<evidence type="ECO:0000313" key="7">
    <source>
        <dbReference type="EMBL" id="MXQ86238.1"/>
    </source>
</evidence>
<evidence type="ECO:0000313" key="8">
    <source>
        <dbReference type="Proteomes" id="UP000322234"/>
    </source>
</evidence>
<dbReference type="InterPro" id="IPR033979">
    <property type="entry name" value="MINDY_domain"/>
</dbReference>
<dbReference type="Pfam" id="PF04424">
    <property type="entry name" value="MINDY_DUB"/>
    <property type="match status" value="1"/>
</dbReference>
<dbReference type="GO" id="GO:0005829">
    <property type="term" value="C:cytosol"/>
    <property type="evidence" value="ECO:0007669"/>
    <property type="project" value="TreeGrafter"/>
</dbReference>
<dbReference type="Proteomes" id="UP000322234">
    <property type="component" value="Unassembled WGS sequence"/>
</dbReference>
<accession>A0A6B0R7R7</accession>
<keyword evidence="4" id="KW-0378">Hydrolase</keyword>
<protein>
    <recommendedName>
        <fullName evidence="4">Ubiquitin carboxyl-terminal hydrolase</fullName>
        <ecNumber evidence="4">3.4.19.12</ecNumber>
    </recommendedName>
</protein>
<gene>
    <name evidence="7" type="ORF">E5288_WYG006608</name>
</gene>
<evidence type="ECO:0000256" key="5">
    <source>
        <dbReference type="SAM" id="MobiDB-lite"/>
    </source>
</evidence>
<keyword evidence="4" id="KW-0833">Ubl conjugation pathway</keyword>
<dbReference type="GO" id="GO:0036435">
    <property type="term" value="F:K48-linked polyubiquitin modification-dependent protein binding"/>
    <property type="evidence" value="ECO:0007669"/>
    <property type="project" value="UniProtKB-UniRule"/>
</dbReference>
<feature type="region of interest" description="Disordered" evidence="5">
    <location>
        <begin position="1"/>
        <end position="79"/>
    </location>
</feature>